<feature type="region of interest" description="Disordered" evidence="1">
    <location>
        <begin position="99"/>
        <end position="147"/>
    </location>
</feature>
<protein>
    <submittedName>
        <fullName evidence="3">Uncharacterized protein</fullName>
    </submittedName>
</protein>
<name>A0ABR2WYM6_9FUNG</name>
<evidence type="ECO:0000313" key="3">
    <source>
        <dbReference type="EMBL" id="KAK9766584.1"/>
    </source>
</evidence>
<evidence type="ECO:0000313" key="4">
    <source>
        <dbReference type="Proteomes" id="UP001479436"/>
    </source>
</evidence>
<sequence length="171" mass="17132">MKTIAIFTAIYLIASSQAATNYLIKAGPGNQCESGATYNQCIDNGLVTTCAPTDNVCNCKQAQILAACVNYCTRDPSIAGLGATQQGEVTKWCNAAASASASPSSASPSIDSSKPTASQLASTPPSNNPANSSPTTSPSGGTGSTNSKSVASKAQICMGLLGVIGLVSYLV</sequence>
<reference evidence="3 4" key="1">
    <citation type="submission" date="2023-04" db="EMBL/GenBank/DDBJ databases">
        <title>Genome of Basidiobolus ranarum AG-B5.</title>
        <authorList>
            <person name="Stajich J.E."/>
            <person name="Carter-House D."/>
            <person name="Gryganskyi A."/>
        </authorList>
    </citation>
    <scope>NUCLEOTIDE SEQUENCE [LARGE SCALE GENOMIC DNA]</scope>
    <source>
        <strain evidence="3 4">AG-B5</strain>
    </source>
</reference>
<proteinExistence type="predicted"/>
<feature type="signal peptide" evidence="2">
    <location>
        <begin position="1"/>
        <end position="18"/>
    </location>
</feature>
<dbReference type="Proteomes" id="UP001479436">
    <property type="component" value="Unassembled WGS sequence"/>
</dbReference>
<gene>
    <name evidence="3" type="ORF">K7432_004242</name>
</gene>
<feature type="compositionally biased region" description="Polar residues" evidence="1">
    <location>
        <begin position="110"/>
        <end position="120"/>
    </location>
</feature>
<feature type="chain" id="PRO_5045047970" evidence="2">
    <location>
        <begin position="19"/>
        <end position="171"/>
    </location>
</feature>
<comment type="caution">
    <text evidence="3">The sequence shown here is derived from an EMBL/GenBank/DDBJ whole genome shotgun (WGS) entry which is preliminary data.</text>
</comment>
<dbReference type="EMBL" id="JASJQH010000143">
    <property type="protein sequence ID" value="KAK9766584.1"/>
    <property type="molecule type" value="Genomic_DNA"/>
</dbReference>
<evidence type="ECO:0000256" key="1">
    <source>
        <dbReference type="SAM" id="MobiDB-lite"/>
    </source>
</evidence>
<organism evidence="3 4">
    <name type="scientific">Basidiobolus ranarum</name>
    <dbReference type="NCBI Taxonomy" id="34480"/>
    <lineage>
        <taxon>Eukaryota</taxon>
        <taxon>Fungi</taxon>
        <taxon>Fungi incertae sedis</taxon>
        <taxon>Zoopagomycota</taxon>
        <taxon>Entomophthoromycotina</taxon>
        <taxon>Basidiobolomycetes</taxon>
        <taxon>Basidiobolales</taxon>
        <taxon>Basidiobolaceae</taxon>
        <taxon>Basidiobolus</taxon>
    </lineage>
</organism>
<accession>A0ABR2WYM6</accession>
<feature type="compositionally biased region" description="Low complexity" evidence="1">
    <location>
        <begin position="99"/>
        <end position="109"/>
    </location>
</feature>
<keyword evidence="4" id="KW-1185">Reference proteome</keyword>
<evidence type="ECO:0000256" key="2">
    <source>
        <dbReference type="SAM" id="SignalP"/>
    </source>
</evidence>
<keyword evidence="2" id="KW-0732">Signal</keyword>
<feature type="compositionally biased region" description="Low complexity" evidence="1">
    <location>
        <begin position="121"/>
        <end position="147"/>
    </location>
</feature>